<dbReference type="Proteomes" id="UP000030762">
    <property type="component" value="Unassembled WGS sequence"/>
</dbReference>
<dbReference type="eggNOG" id="ENOG502SABV">
    <property type="taxonomic scope" value="Eukaryota"/>
</dbReference>
<dbReference type="RefSeq" id="XP_008620568.1">
    <property type="nucleotide sequence ID" value="XM_008622346.1"/>
</dbReference>
<organism evidence="3 4">
    <name type="scientific">Saprolegnia diclina (strain VS20)</name>
    <dbReference type="NCBI Taxonomy" id="1156394"/>
    <lineage>
        <taxon>Eukaryota</taxon>
        <taxon>Sar</taxon>
        <taxon>Stramenopiles</taxon>
        <taxon>Oomycota</taxon>
        <taxon>Saprolegniomycetes</taxon>
        <taxon>Saprolegniales</taxon>
        <taxon>Saprolegniaceae</taxon>
        <taxon>Saprolegnia</taxon>
    </lineage>
</organism>
<dbReference type="GeneID" id="19956874"/>
<dbReference type="AlphaFoldDB" id="T0PY78"/>
<keyword evidence="1" id="KW-0732">Signal</keyword>
<dbReference type="EMBL" id="JH767246">
    <property type="protein sequence ID" value="EQC26000.1"/>
    <property type="molecule type" value="Genomic_DNA"/>
</dbReference>
<name>T0PY78_SAPDV</name>
<dbReference type="InParanoid" id="T0PY78"/>
<proteinExistence type="predicted"/>
<accession>T0PY78</accession>
<dbReference type="InterPro" id="IPR055915">
    <property type="entry name" value="DUF7492"/>
</dbReference>
<keyword evidence="4" id="KW-1185">Reference proteome</keyword>
<sequence>MRTSILLLVSSFWLHVGAHSWLDAITCGDKVGYARNFSSRDALLRDGLIFDRFMTYRLENRNASQPLCAPTQRAPLQRASHPRLVCAPGDTVTFYYNENGHVTKDKCQPNDPRGCDGIYAKNTPWYIYWDVSSDTSITTRNDTTRALPLGRKTNTTRLVELGRGLFDDGLCGETSKYGRPRARQGRPCIGSFQLPPMNASNNSNSTHVLSLVWHWVFDKVYGVGEEYTTCFDIALA</sequence>
<feature type="signal peptide" evidence="1">
    <location>
        <begin position="1"/>
        <end position="18"/>
    </location>
</feature>
<gene>
    <name evidence="3" type="ORF">SDRG_16147</name>
</gene>
<reference evidence="3 4" key="1">
    <citation type="submission" date="2012-04" db="EMBL/GenBank/DDBJ databases">
        <title>The Genome Sequence of Saprolegnia declina VS20.</title>
        <authorList>
            <consortium name="The Broad Institute Genome Sequencing Platform"/>
            <person name="Russ C."/>
            <person name="Nusbaum C."/>
            <person name="Tyler B."/>
            <person name="van West P."/>
            <person name="Dieguez-Uribeondo J."/>
            <person name="de Bruijn I."/>
            <person name="Tripathy S."/>
            <person name="Jiang R."/>
            <person name="Young S.K."/>
            <person name="Zeng Q."/>
            <person name="Gargeya S."/>
            <person name="Fitzgerald M."/>
            <person name="Haas B."/>
            <person name="Abouelleil A."/>
            <person name="Alvarado L."/>
            <person name="Arachchi H.M."/>
            <person name="Berlin A."/>
            <person name="Chapman S.B."/>
            <person name="Goldberg J."/>
            <person name="Griggs A."/>
            <person name="Gujja S."/>
            <person name="Hansen M."/>
            <person name="Howarth C."/>
            <person name="Imamovic A."/>
            <person name="Larimer J."/>
            <person name="McCowen C."/>
            <person name="Montmayeur A."/>
            <person name="Murphy C."/>
            <person name="Neiman D."/>
            <person name="Pearson M."/>
            <person name="Priest M."/>
            <person name="Roberts A."/>
            <person name="Saif S."/>
            <person name="Shea T."/>
            <person name="Sisk P."/>
            <person name="Sykes S."/>
            <person name="Wortman J."/>
            <person name="Nusbaum C."/>
            <person name="Birren B."/>
        </authorList>
    </citation>
    <scope>NUCLEOTIDE SEQUENCE [LARGE SCALE GENOMIC DNA]</scope>
    <source>
        <strain evidence="3 4">VS20</strain>
    </source>
</reference>
<dbReference type="Pfam" id="PF24320">
    <property type="entry name" value="DUF7492"/>
    <property type="match status" value="1"/>
</dbReference>
<protein>
    <recommendedName>
        <fullName evidence="2">DUF7492 domain-containing protein</fullName>
    </recommendedName>
</protein>
<feature type="domain" description="DUF7492" evidence="2">
    <location>
        <begin position="17"/>
        <end position="235"/>
    </location>
</feature>
<evidence type="ECO:0000256" key="1">
    <source>
        <dbReference type="SAM" id="SignalP"/>
    </source>
</evidence>
<feature type="chain" id="PRO_5004582848" description="DUF7492 domain-containing protein" evidence="1">
    <location>
        <begin position="19"/>
        <end position="236"/>
    </location>
</feature>
<dbReference type="STRING" id="1156394.T0PY78"/>
<evidence type="ECO:0000259" key="2">
    <source>
        <dbReference type="Pfam" id="PF24320"/>
    </source>
</evidence>
<dbReference type="OMA" id="YYNENGH"/>
<dbReference type="OrthoDB" id="64281at2759"/>
<dbReference type="VEuPathDB" id="FungiDB:SDRG_16147"/>
<evidence type="ECO:0000313" key="3">
    <source>
        <dbReference type="EMBL" id="EQC26000.1"/>
    </source>
</evidence>
<evidence type="ECO:0000313" key="4">
    <source>
        <dbReference type="Proteomes" id="UP000030762"/>
    </source>
</evidence>